<sequence>MAYSDILKLKKVEVKNEEKVFIKNLIVGNDIFAMDLFDHLYKKDSTSVKLLTEEEVTEDNFKIMGPSLVRGENNISVLRDLGIIEEANPLSSCFYKDSKFHDFGSRTKPMPLLWGEESYIDEHIKVGPTDILPSLTKEGLLERIRENSYSLRIKEIYRTTPEELIDQAHWKVYLTNGLIIECENLYWGESPAIFLDLFKDKKTLSTEFIEFCESTKTPCSLYVHLDLEEKITDDEKTYFFPLSFTHEWGHFIGEIGEAESEGYAQTAKFVTFIDKEESTEEDISKKINLLKKNLAKNFDAFDVNKSKERVILRDYSYSPEIDDSKITQESLNEDHLIFFSFNAPLKQSAVKDSTFVDSWMSSKFLARGLAVQSKIK</sequence>
<reference evidence="2" key="1">
    <citation type="journal article" date="2019" name="Int. J. Syst. Evol. Microbiol.">
        <title>Halobacteriovorax valvorus sp. nov., a novel prokaryotic predator isolated from coastal seawater of China.</title>
        <authorList>
            <person name="Chen M.-X."/>
        </authorList>
    </citation>
    <scope>NUCLEOTIDE SEQUENCE [LARGE SCALE GENOMIC DNA]</scope>
    <source>
        <strain evidence="2">BL9</strain>
    </source>
</reference>
<evidence type="ECO:0000313" key="2">
    <source>
        <dbReference type="Proteomes" id="UP000443582"/>
    </source>
</evidence>
<protein>
    <submittedName>
        <fullName evidence="1">Uncharacterized protein</fullName>
    </submittedName>
</protein>
<comment type="caution">
    <text evidence="1">The sequence shown here is derived from an EMBL/GenBank/DDBJ whole genome shotgun (WGS) entry which is preliminary data.</text>
</comment>
<name>A0ABY0IJC5_9BACT</name>
<proteinExistence type="predicted"/>
<dbReference type="RefSeq" id="WP_114705624.1">
    <property type="nucleotide sequence ID" value="NZ_QDKL01000001.1"/>
</dbReference>
<accession>A0ABY0IJC5</accession>
<gene>
    <name evidence="1" type="ORF">DAY19_02600</name>
</gene>
<keyword evidence="2" id="KW-1185">Reference proteome</keyword>
<organism evidence="1 2">
    <name type="scientific">Halobacteriovorax vibrionivorans</name>
    <dbReference type="NCBI Taxonomy" id="2152716"/>
    <lineage>
        <taxon>Bacteria</taxon>
        <taxon>Pseudomonadati</taxon>
        <taxon>Bdellovibrionota</taxon>
        <taxon>Bacteriovoracia</taxon>
        <taxon>Bacteriovoracales</taxon>
        <taxon>Halobacteriovoraceae</taxon>
        <taxon>Halobacteriovorax</taxon>
    </lineage>
</organism>
<dbReference type="Proteomes" id="UP000443582">
    <property type="component" value="Unassembled WGS sequence"/>
</dbReference>
<evidence type="ECO:0000313" key="1">
    <source>
        <dbReference type="EMBL" id="RZF22680.1"/>
    </source>
</evidence>
<dbReference type="EMBL" id="QDKL01000001">
    <property type="protein sequence ID" value="RZF22680.1"/>
    <property type="molecule type" value="Genomic_DNA"/>
</dbReference>